<dbReference type="InterPro" id="IPR043502">
    <property type="entry name" value="DNA/RNA_pol_sf"/>
</dbReference>
<feature type="domain" description="Reverse transcriptase" evidence="1">
    <location>
        <begin position="479"/>
        <end position="759"/>
    </location>
</feature>
<evidence type="ECO:0000313" key="3">
    <source>
        <dbReference type="Proteomes" id="UP000737018"/>
    </source>
</evidence>
<organism evidence="2 3">
    <name type="scientific">Castanea mollissima</name>
    <name type="common">Chinese chestnut</name>
    <dbReference type="NCBI Taxonomy" id="60419"/>
    <lineage>
        <taxon>Eukaryota</taxon>
        <taxon>Viridiplantae</taxon>
        <taxon>Streptophyta</taxon>
        <taxon>Embryophyta</taxon>
        <taxon>Tracheophyta</taxon>
        <taxon>Spermatophyta</taxon>
        <taxon>Magnoliopsida</taxon>
        <taxon>eudicotyledons</taxon>
        <taxon>Gunneridae</taxon>
        <taxon>Pentapetalae</taxon>
        <taxon>rosids</taxon>
        <taxon>fabids</taxon>
        <taxon>Fagales</taxon>
        <taxon>Fagaceae</taxon>
        <taxon>Castanea</taxon>
    </lineage>
</organism>
<evidence type="ECO:0000313" key="2">
    <source>
        <dbReference type="EMBL" id="KAF3961445.1"/>
    </source>
</evidence>
<dbReference type="Proteomes" id="UP000737018">
    <property type="component" value="Unassembled WGS sequence"/>
</dbReference>
<dbReference type="PANTHER" id="PTHR33116:SF78">
    <property type="entry name" value="OS12G0587133 PROTEIN"/>
    <property type="match status" value="1"/>
</dbReference>
<dbReference type="EMBL" id="JRKL02001898">
    <property type="protein sequence ID" value="KAF3961445.1"/>
    <property type="molecule type" value="Genomic_DNA"/>
</dbReference>
<dbReference type="OrthoDB" id="1937528at2759"/>
<dbReference type="Gene3D" id="3.60.10.10">
    <property type="entry name" value="Endonuclease/exonuclease/phosphatase"/>
    <property type="match status" value="1"/>
</dbReference>
<reference evidence="2" key="1">
    <citation type="submission" date="2020-03" db="EMBL/GenBank/DDBJ databases">
        <title>Castanea mollissima Vanexum genome sequencing.</title>
        <authorList>
            <person name="Staton M."/>
        </authorList>
    </citation>
    <scope>NUCLEOTIDE SEQUENCE</scope>
    <source>
        <tissue evidence="2">Leaf</tissue>
    </source>
</reference>
<accession>A0A8J4R6R2</accession>
<dbReference type="Pfam" id="PF13966">
    <property type="entry name" value="zf-RVT"/>
    <property type="match status" value="1"/>
</dbReference>
<dbReference type="InterPro" id="IPR036691">
    <property type="entry name" value="Endo/exonu/phosph_ase_sf"/>
</dbReference>
<dbReference type="InterPro" id="IPR005135">
    <property type="entry name" value="Endo/exonuclease/phosphatase"/>
</dbReference>
<dbReference type="SUPFAM" id="SSF56672">
    <property type="entry name" value="DNA/RNA polymerases"/>
    <property type="match status" value="1"/>
</dbReference>
<evidence type="ECO:0000259" key="1">
    <source>
        <dbReference type="PROSITE" id="PS50878"/>
    </source>
</evidence>
<dbReference type="InterPro" id="IPR000477">
    <property type="entry name" value="RT_dom"/>
</dbReference>
<dbReference type="Pfam" id="PF00078">
    <property type="entry name" value="RVT_1"/>
    <property type="match status" value="1"/>
</dbReference>
<dbReference type="PROSITE" id="PS50878">
    <property type="entry name" value="RT_POL"/>
    <property type="match status" value="1"/>
</dbReference>
<dbReference type="InterPro" id="IPR026960">
    <property type="entry name" value="RVT-Znf"/>
</dbReference>
<sequence>MISWNVRGLNDPRKRLVVKNLLRDWKCDVVCLQETKIASMNRQLVCSLWGCPYVDWAVLEADRTAGGILLMWDKRVLDKVEIMVGSFSVSVKWKGVGDGFLWACSGVYGPNENVERGRMWDELVGVQQCWRIPWCCFGDFNIVRFPSERRGETRLSTAMENFSEFVEDLNLVDLPLEGGSFTWSNGSDQPMMSRIDRVLVTPDWEDHFPDVTQRILPRTVSDHSPILLEAGGMARGKSPFRFENMWLKSEGFVNRVQTWWNRHSFVGTPSFVLAKKLKALKEDIMQWNRREFGNVARQKKQLLEELITLDAKEGDVGLSDGEVVHRAGLRSQVEHLLSLEEISWRQKSRMLCIKEGDNNTKFFHKMANSHRRSNLLRTLEVDGVVFEEASEVTIQAVQFYKKLYKETEEWRPFVEGLEFDRIENRERVWLERKFEREEILQVVRDLEGDKAPGPDGFTMAFYHHCWKVVEKDVLAVFEEFFHHCKFEKSLNATFIALIPKKNGASNIRDFRPISLVGSVYKILAKVLANRLRVVLDQLISENQSSFVGGRQILDSVLITNECVDSRGKSKVPGVICKLDMEKAYDHVNWEALLYLLNRMGFGVKWCKWIRSCISTIQFSILINGSPADFFGSSRGLRQGDPLSPMLFLILMEVLSRMLRRMEGAGLIRGFNFEGRRDGGERVSHLLFADDTILFCDANVEQILHIRLLLLSFQAVTGLKVNVHKSEMVPIGEVGDVHALADILGCKVGSLPMLYLGMPLGAPHNSPSIWNTILESMNRKLSGWKKLYLSKGGRLMLLKSTLSSLPTYFLSLFSIPTHVANKIEKMQRDFLWGDSKIHLVGWDKVCAPVANGGLGIRKLTTFNKALLGKWLWRFGKEEGRLWRRVVASKYGEDWGGWTSKLGRGAHGCGLWRSIRMGWEDFSENCQFVVGLGNRVRFWQDRWYGDQPFQLAFPRLYGIAFDKEASVEASLHRQGAEDRRSWNVRFSRFFNDWEMDEGLRFLRMLGAIIPPMDVGDRMSWKLKRNGAFDIRSYYHKLRKSPSTIFPWKAIWRVKAPRRVSFFVWCVAWNKILTGDNLRLRRLVFVDWCIMCRHCGETVDHLLLHCEVAYRLWSFVLLSFGLAWVMPSSVPDLLLGWWNWLGKHSSQIWNLVPLCILWCIWKERNRRTFEDLDSTRDQMLASFCGTLFDWSRAWGLTSSDSLPSFLCSLSLM</sequence>
<name>A0A8J4R6R2_9ROSI</name>
<dbReference type="PANTHER" id="PTHR33116">
    <property type="entry name" value="REVERSE TRANSCRIPTASE ZINC-BINDING DOMAIN-CONTAINING PROTEIN-RELATED-RELATED"/>
    <property type="match status" value="1"/>
</dbReference>
<gene>
    <name evidence="2" type="ORF">CMV_013935</name>
</gene>
<protein>
    <recommendedName>
        <fullName evidence="1">Reverse transcriptase domain-containing protein</fullName>
    </recommendedName>
</protein>
<dbReference type="GO" id="GO:0003824">
    <property type="term" value="F:catalytic activity"/>
    <property type="evidence" value="ECO:0007669"/>
    <property type="project" value="InterPro"/>
</dbReference>
<comment type="caution">
    <text evidence="2">The sequence shown here is derived from an EMBL/GenBank/DDBJ whole genome shotgun (WGS) entry which is preliminary data.</text>
</comment>
<dbReference type="Pfam" id="PF03372">
    <property type="entry name" value="Exo_endo_phos"/>
    <property type="match status" value="1"/>
</dbReference>
<keyword evidence="3" id="KW-1185">Reference proteome</keyword>
<proteinExistence type="predicted"/>
<dbReference type="AlphaFoldDB" id="A0A8J4R6R2"/>
<dbReference type="CDD" id="cd01650">
    <property type="entry name" value="RT_nLTR_like"/>
    <property type="match status" value="1"/>
</dbReference>
<dbReference type="SUPFAM" id="SSF56219">
    <property type="entry name" value="DNase I-like"/>
    <property type="match status" value="1"/>
</dbReference>